<gene>
    <name evidence="10" type="primary">miaA</name>
    <name evidence="14" type="ORF">BSZ36_08205</name>
</gene>
<dbReference type="Proteomes" id="UP000216446">
    <property type="component" value="Unassembled WGS sequence"/>
</dbReference>
<proteinExistence type="inferred from homology"/>
<keyword evidence="4 10" id="KW-0808">Transferase</keyword>
<evidence type="ECO:0000256" key="4">
    <source>
        <dbReference type="ARBA" id="ARBA00022679"/>
    </source>
</evidence>
<keyword evidence="15" id="KW-1185">Reference proteome</keyword>
<accession>A0A259U473</accession>
<comment type="similarity">
    <text evidence="3 10 13">Belongs to the IPP transferase family.</text>
</comment>
<dbReference type="EC" id="2.5.1.75" evidence="10"/>
<evidence type="ECO:0000256" key="2">
    <source>
        <dbReference type="ARBA" id="ARBA00003213"/>
    </source>
</evidence>
<sequence length="305" mass="34083">MAPEAARPRIVVISGTNASGKSRLALDLAARLGGEIVSADSRQVYTGLDLGTGKVTPEEQARVPHHLLDVADPRERYTLFDYQRDAYAALDDILARGKVPFMAGGTGLYVNAVVDGYALVDVPVDPDLRAEIEPLAPEVLAARLERDHPEYAAITDLNNPRRLVRAIEVASAGVSVDDFHTKRPRYSALHFGVTWPREVLADRIEERLDRRLADGMVEEVEALLASGVTHERMLELGLEYRSVSEYLRGEWPSLDAMKAELAMQIRRYAKRQMTWFRKRTDIEWMDMSAPDVDALEARIRAFTAA</sequence>
<comment type="catalytic activity">
    <reaction evidence="9 10 11">
        <text>adenosine(37) in tRNA + dimethylallyl diphosphate = N(6)-dimethylallyladenosine(37) in tRNA + diphosphate</text>
        <dbReference type="Rhea" id="RHEA:26482"/>
        <dbReference type="Rhea" id="RHEA-COMP:10162"/>
        <dbReference type="Rhea" id="RHEA-COMP:10375"/>
        <dbReference type="ChEBI" id="CHEBI:33019"/>
        <dbReference type="ChEBI" id="CHEBI:57623"/>
        <dbReference type="ChEBI" id="CHEBI:74411"/>
        <dbReference type="ChEBI" id="CHEBI:74415"/>
        <dbReference type="EC" id="2.5.1.75"/>
    </reaction>
</comment>
<evidence type="ECO:0000256" key="13">
    <source>
        <dbReference type="RuleBase" id="RU003785"/>
    </source>
</evidence>
<organism evidence="14 15">
    <name type="scientific">Rubricoccus marinus</name>
    <dbReference type="NCBI Taxonomy" id="716817"/>
    <lineage>
        <taxon>Bacteria</taxon>
        <taxon>Pseudomonadati</taxon>
        <taxon>Rhodothermota</taxon>
        <taxon>Rhodothermia</taxon>
        <taxon>Rhodothermales</taxon>
        <taxon>Rubricoccaceae</taxon>
        <taxon>Rubricoccus</taxon>
    </lineage>
</organism>
<dbReference type="Gene3D" id="1.10.20.140">
    <property type="match status" value="1"/>
</dbReference>
<keyword evidence="7 10" id="KW-0067">ATP-binding</keyword>
<comment type="caution">
    <text evidence="14">The sequence shown here is derived from an EMBL/GenBank/DDBJ whole genome shotgun (WGS) entry which is preliminary data.</text>
</comment>
<comment type="caution">
    <text evidence="10">Lacks conserved residue(s) required for the propagation of feature annotation.</text>
</comment>
<dbReference type="EMBL" id="MQWB01000001">
    <property type="protein sequence ID" value="OZC04657.1"/>
    <property type="molecule type" value="Genomic_DNA"/>
</dbReference>
<dbReference type="InParanoid" id="A0A259U473"/>
<feature type="region of interest" description="Interaction with substrate tRNA" evidence="10">
    <location>
        <begin position="40"/>
        <end position="43"/>
    </location>
</feature>
<dbReference type="InterPro" id="IPR027417">
    <property type="entry name" value="P-loop_NTPase"/>
</dbReference>
<evidence type="ECO:0000256" key="11">
    <source>
        <dbReference type="RuleBase" id="RU003783"/>
    </source>
</evidence>
<dbReference type="GO" id="GO:0005524">
    <property type="term" value="F:ATP binding"/>
    <property type="evidence" value="ECO:0007669"/>
    <property type="project" value="UniProtKB-UniRule"/>
</dbReference>
<keyword evidence="5 10" id="KW-0819">tRNA processing</keyword>
<comment type="cofactor">
    <cofactor evidence="1 10">
        <name>Mg(2+)</name>
        <dbReference type="ChEBI" id="CHEBI:18420"/>
    </cofactor>
</comment>
<evidence type="ECO:0000256" key="9">
    <source>
        <dbReference type="ARBA" id="ARBA00049563"/>
    </source>
</evidence>
<name>A0A259U473_9BACT</name>
<evidence type="ECO:0000256" key="6">
    <source>
        <dbReference type="ARBA" id="ARBA00022741"/>
    </source>
</evidence>
<feature type="site" description="Interaction with substrate tRNA" evidence="10">
    <location>
        <position position="106"/>
    </location>
</feature>
<reference evidence="14 15" key="1">
    <citation type="submission" date="2016-11" db="EMBL/GenBank/DDBJ databases">
        <title>Study of marine rhodopsin-containing bacteria.</title>
        <authorList>
            <person name="Yoshizawa S."/>
            <person name="Kumagai Y."/>
            <person name="Kogure K."/>
        </authorList>
    </citation>
    <scope>NUCLEOTIDE SEQUENCE [LARGE SCALE GENOMIC DNA]</scope>
    <source>
        <strain evidence="14 15">SG-29</strain>
    </source>
</reference>
<dbReference type="Pfam" id="PF01715">
    <property type="entry name" value="IPPT"/>
    <property type="match status" value="1"/>
</dbReference>
<evidence type="ECO:0000256" key="1">
    <source>
        <dbReference type="ARBA" id="ARBA00001946"/>
    </source>
</evidence>
<dbReference type="PANTHER" id="PTHR11088">
    <property type="entry name" value="TRNA DIMETHYLALLYLTRANSFERASE"/>
    <property type="match status" value="1"/>
</dbReference>
<dbReference type="FunCoup" id="A0A259U473">
    <property type="interactions" value="466"/>
</dbReference>
<evidence type="ECO:0000256" key="12">
    <source>
        <dbReference type="RuleBase" id="RU003784"/>
    </source>
</evidence>
<dbReference type="GO" id="GO:0052381">
    <property type="term" value="F:tRNA dimethylallyltransferase activity"/>
    <property type="evidence" value="ECO:0007669"/>
    <property type="project" value="UniProtKB-UniRule"/>
</dbReference>
<dbReference type="InterPro" id="IPR018022">
    <property type="entry name" value="IPT"/>
</dbReference>
<feature type="site" description="Interaction with substrate tRNA" evidence="10">
    <location>
        <position position="129"/>
    </location>
</feature>
<evidence type="ECO:0000256" key="8">
    <source>
        <dbReference type="ARBA" id="ARBA00022842"/>
    </source>
</evidence>
<evidence type="ECO:0000256" key="7">
    <source>
        <dbReference type="ARBA" id="ARBA00022840"/>
    </source>
</evidence>
<evidence type="ECO:0000313" key="14">
    <source>
        <dbReference type="EMBL" id="OZC04657.1"/>
    </source>
</evidence>
<evidence type="ECO:0000313" key="15">
    <source>
        <dbReference type="Proteomes" id="UP000216446"/>
    </source>
</evidence>
<protein>
    <recommendedName>
        <fullName evidence="10">tRNA dimethylallyltransferase</fullName>
        <ecNumber evidence="10">2.5.1.75</ecNumber>
    </recommendedName>
    <alternativeName>
        <fullName evidence="10">Dimethylallyl diphosphate:tRNA dimethylallyltransferase</fullName>
        <shortName evidence="10">DMAPP:tRNA dimethylallyltransferase</shortName>
        <shortName evidence="10">DMATase</shortName>
    </alternativeName>
    <alternativeName>
        <fullName evidence="10">Isopentenyl-diphosphate:tRNA isopentenyltransferase</fullName>
        <shortName evidence="10">IPP transferase</shortName>
        <shortName evidence="10">IPPT</shortName>
        <shortName evidence="10">IPTase</shortName>
    </alternativeName>
</protein>
<dbReference type="NCBIfam" id="TIGR00174">
    <property type="entry name" value="miaA"/>
    <property type="match status" value="1"/>
</dbReference>
<comment type="subunit">
    <text evidence="10">Monomer.</text>
</comment>
<feature type="binding site" evidence="10">
    <location>
        <begin position="15"/>
        <end position="22"/>
    </location>
    <ligand>
        <name>ATP</name>
        <dbReference type="ChEBI" id="CHEBI:30616"/>
    </ligand>
</feature>
<dbReference type="AlphaFoldDB" id="A0A259U473"/>
<comment type="function">
    <text evidence="2 10 12">Catalyzes the transfer of a dimethylallyl group onto the adenine at position 37 in tRNAs that read codons beginning with uridine, leading to the formation of N6-(dimethylallyl)adenosine (i(6)A).</text>
</comment>
<keyword evidence="8 10" id="KW-0460">Magnesium</keyword>
<dbReference type="HAMAP" id="MF_00185">
    <property type="entry name" value="IPP_trans"/>
    <property type="match status" value="1"/>
</dbReference>
<dbReference type="PANTHER" id="PTHR11088:SF60">
    <property type="entry name" value="TRNA DIMETHYLALLYLTRANSFERASE"/>
    <property type="match status" value="1"/>
</dbReference>
<dbReference type="InterPro" id="IPR039657">
    <property type="entry name" value="Dimethylallyltransferase"/>
</dbReference>
<evidence type="ECO:0000256" key="3">
    <source>
        <dbReference type="ARBA" id="ARBA00005842"/>
    </source>
</evidence>
<keyword evidence="6 10" id="KW-0547">Nucleotide-binding</keyword>
<dbReference type="Gene3D" id="3.40.50.300">
    <property type="entry name" value="P-loop containing nucleotide triphosphate hydrolases"/>
    <property type="match status" value="1"/>
</dbReference>
<dbReference type="SUPFAM" id="SSF52540">
    <property type="entry name" value="P-loop containing nucleoside triphosphate hydrolases"/>
    <property type="match status" value="2"/>
</dbReference>
<evidence type="ECO:0000256" key="10">
    <source>
        <dbReference type="HAMAP-Rule" id="MF_00185"/>
    </source>
</evidence>
<dbReference type="GO" id="GO:0006400">
    <property type="term" value="P:tRNA modification"/>
    <property type="evidence" value="ECO:0007669"/>
    <property type="project" value="TreeGrafter"/>
</dbReference>
<evidence type="ECO:0000256" key="5">
    <source>
        <dbReference type="ARBA" id="ARBA00022694"/>
    </source>
</evidence>